<keyword evidence="5 7" id="KW-0378">Hydrolase</keyword>
<dbReference type="PANTHER" id="PTHR33992:SF1">
    <property type="entry name" value="RIBONUCLEASE P PROTEIN COMPONENT"/>
    <property type="match status" value="1"/>
</dbReference>
<evidence type="ECO:0000256" key="7">
    <source>
        <dbReference type="HAMAP-Rule" id="MF_00227"/>
    </source>
</evidence>
<dbReference type="Gene3D" id="3.30.230.10">
    <property type="match status" value="1"/>
</dbReference>
<dbReference type="InterPro" id="IPR014721">
    <property type="entry name" value="Ribsml_uS5_D2-typ_fold_subgr"/>
</dbReference>
<keyword evidence="6 7" id="KW-0694">RNA-binding</keyword>
<accession>A0A3M0AEM8</accession>
<dbReference type="AlphaFoldDB" id="A0A3M0AEM8"/>
<evidence type="ECO:0000256" key="6">
    <source>
        <dbReference type="ARBA" id="ARBA00022884"/>
    </source>
</evidence>
<keyword evidence="10" id="KW-1185">Reference proteome</keyword>
<dbReference type="InterPro" id="IPR020568">
    <property type="entry name" value="Ribosomal_Su5_D2-typ_SF"/>
</dbReference>
<comment type="subunit">
    <text evidence="7">Consists of a catalytic RNA component (M1 or rnpB) and a protein subunit.</text>
</comment>
<name>A0A3M0AEM8_9GAMM</name>
<dbReference type="HAMAP" id="MF_00227">
    <property type="entry name" value="RNase_P"/>
    <property type="match status" value="1"/>
</dbReference>
<organism evidence="9 10">
    <name type="scientific">Umboniibacter marinipuniceus</name>
    <dbReference type="NCBI Taxonomy" id="569599"/>
    <lineage>
        <taxon>Bacteria</taxon>
        <taxon>Pseudomonadati</taxon>
        <taxon>Pseudomonadota</taxon>
        <taxon>Gammaproteobacteria</taxon>
        <taxon>Cellvibrionales</taxon>
        <taxon>Cellvibrionaceae</taxon>
        <taxon>Umboniibacter</taxon>
    </lineage>
</organism>
<proteinExistence type="inferred from homology"/>
<evidence type="ECO:0000256" key="1">
    <source>
        <dbReference type="ARBA" id="ARBA00002663"/>
    </source>
</evidence>
<dbReference type="GO" id="GO:0000049">
    <property type="term" value="F:tRNA binding"/>
    <property type="evidence" value="ECO:0007669"/>
    <property type="project" value="UniProtKB-UniRule"/>
</dbReference>
<dbReference type="EMBL" id="REFJ01000001">
    <property type="protein sequence ID" value="RMA82129.1"/>
    <property type="molecule type" value="Genomic_DNA"/>
</dbReference>
<reference evidence="9 10" key="1">
    <citation type="submission" date="2018-10" db="EMBL/GenBank/DDBJ databases">
        <title>Genomic Encyclopedia of Type Strains, Phase IV (KMG-IV): sequencing the most valuable type-strain genomes for metagenomic binning, comparative biology and taxonomic classification.</title>
        <authorList>
            <person name="Goeker M."/>
        </authorList>
    </citation>
    <scope>NUCLEOTIDE SEQUENCE [LARGE SCALE GENOMIC DNA]</scope>
    <source>
        <strain evidence="9 10">DSM 25080</strain>
    </source>
</reference>
<evidence type="ECO:0000313" key="10">
    <source>
        <dbReference type="Proteomes" id="UP000267187"/>
    </source>
</evidence>
<sequence length="126" mass="14602">MAELNFGKQLRLLNSADYQSVFDAVKYKAFTKEVMLLAAESGFDTPRLGIIISRKVSKRAVDRNRIKRQIREHFRLKQHELPAMDVIALVKPPAKGADNAFLQQQLNYLWRKLNKNVQKEVKTPHN</sequence>
<dbReference type="Proteomes" id="UP000267187">
    <property type="component" value="Unassembled WGS sequence"/>
</dbReference>
<keyword evidence="3 7" id="KW-0540">Nuclease</keyword>
<comment type="caution">
    <text evidence="9">The sequence shown here is derived from an EMBL/GenBank/DDBJ whole genome shotgun (WGS) entry which is preliminary data.</text>
</comment>
<evidence type="ECO:0000256" key="3">
    <source>
        <dbReference type="ARBA" id="ARBA00022722"/>
    </source>
</evidence>
<evidence type="ECO:0000313" key="9">
    <source>
        <dbReference type="EMBL" id="RMA82129.1"/>
    </source>
</evidence>
<gene>
    <name evidence="7" type="primary">rnpA</name>
    <name evidence="9" type="ORF">DFR27_0076</name>
</gene>
<dbReference type="EC" id="3.1.26.5" evidence="7 8"/>
<dbReference type="PANTHER" id="PTHR33992">
    <property type="entry name" value="RIBONUCLEASE P PROTEIN COMPONENT"/>
    <property type="match status" value="1"/>
</dbReference>
<dbReference type="PROSITE" id="PS00648">
    <property type="entry name" value="RIBONUCLEASE_P"/>
    <property type="match status" value="1"/>
</dbReference>
<dbReference type="OrthoDB" id="9796422at2"/>
<evidence type="ECO:0000256" key="2">
    <source>
        <dbReference type="ARBA" id="ARBA00022694"/>
    </source>
</evidence>
<keyword evidence="2 7" id="KW-0819">tRNA processing</keyword>
<comment type="catalytic activity">
    <reaction evidence="7">
        <text>Endonucleolytic cleavage of RNA, removing 5'-extranucleotides from tRNA precursor.</text>
        <dbReference type="EC" id="3.1.26.5"/>
    </reaction>
</comment>
<dbReference type="Pfam" id="PF00825">
    <property type="entry name" value="Ribonuclease_P"/>
    <property type="match status" value="1"/>
</dbReference>
<dbReference type="RefSeq" id="WP_121875477.1">
    <property type="nucleotide sequence ID" value="NZ_REFJ01000001.1"/>
</dbReference>
<dbReference type="GO" id="GO:0004526">
    <property type="term" value="F:ribonuclease P activity"/>
    <property type="evidence" value="ECO:0007669"/>
    <property type="project" value="UniProtKB-UniRule"/>
</dbReference>
<evidence type="ECO:0000256" key="8">
    <source>
        <dbReference type="NCBIfam" id="TIGR00188"/>
    </source>
</evidence>
<evidence type="ECO:0000256" key="5">
    <source>
        <dbReference type="ARBA" id="ARBA00022801"/>
    </source>
</evidence>
<dbReference type="NCBIfam" id="TIGR00188">
    <property type="entry name" value="rnpA"/>
    <property type="match status" value="1"/>
</dbReference>
<dbReference type="GO" id="GO:0001682">
    <property type="term" value="P:tRNA 5'-leader removal"/>
    <property type="evidence" value="ECO:0007669"/>
    <property type="project" value="UniProtKB-UniRule"/>
</dbReference>
<protein>
    <recommendedName>
        <fullName evidence="7 8">Ribonuclease P protein component</fullName>
        <shortName evidence="7">RNase P protein</shortName>
        <shortName evidence="7">RNaseP protein</shortName>
        <ecNumber evidence="7 8">3.1.26.5</ecNumber>
    </recommendedName>
    <alternativeName>
        <fullName evidence="7">Protein C5</fullName>
    </alternativeName>
</protein>
<dbReference type="InterPro" id="IPR020539">
    <property type="entry name" value="RNase_P_CS"/>
</dbReference>
<dbReference type="GO" id="GO:0042781">
    <property type="term" value="F:3'-tRNA processing endoribonuclease activity"/>
    <property type="evidence" value="ECO:0007669"/>
    <property type="project" value="TreeGrafter"/>
</dbReference>
<comment type="function">
    <text evidence="1 7">RNaseP catalyzes the removal of the 5'-leader sequence from pre-tRNA to produce the mature 5'-terminus. It can also cleave other RNA substrates such as 4.5S RNA. The protein component plays an auxiliary but essential role in vivo by binding to the 5'-leader sequence and broadening the substrate specificity of the ribozyme.</text>
</comment>
<dbReference type="SUPFAM" id="SSF54211">
    <property type="entry name" value="Ribosomal protein S5 domain 2-like"/>
    <property type="match status" value="1"/>
</dbReference>
<comment type="similarity">
    <text evidence="7">Belongs to the RnpA family.</text>
</comment>
<keyword evidence="4 7" id="KW-0255">Endonuclease</keyword>
<evidence type="ECO:0000256" key="4">
    <source>
        <dbReference type="ARBA" id="ARBA00022759"/>
    </source>
</evidence>
<dbReference type="GO" id="GO:0030677">
    <property type="term" value="C:ribonuclease P complex"/>
    <property type="evidence" value="ECO:0007669"/>
    <property type="project" value="TreeGrafter"/>
</dbReference>
<dbReference type="InterPro" id="IPR000100">
    <property type="entry name" value="RNase_P"/>
</dbReference>